<protein>
    <recommendedName>
        <fullName evidence="1">DUF4116 domain-containing protein</fullName>
    </recommendedName>
</protein>
<name>A0AA88G9H6_NAELO</name>
<keyword evidence="3" id="KW-1185">Reference proteome</keyword>
<feature type="domain" description="DUF4116" evidence="1">
    <location>
        <begin position="237"/>
        <end position="277"/>
    </location>
</feature>
<dbReference type="GeneID" id="68104315"/>
<organism evidence="2 3">
    <name type="scientific">Naegleria lovaniensis</name>
    <name type="common">Amoeba</name>
    <dbReference type="NCBI Taxonomy" id="51637"/>
    <lineage>
        <taxon>Eukaryota</taxon>
        <taxon>Discoba</taxon>
        <taxon>Heterolobosea</taxon>
        <taxon>Tetramitia</taxon>
        <taxon>Eutetramitia</taxon>
        <taxon>Vahlkampfiidae</taxon>
        <taxon>Naegleria</taxon>
    </lineage>
</organism>
<evidence type="ECO:0000259" key="1">
    <source>
        <dbReference type="Pfam" id="PF13475"/>
    </source>
</evidence>
<dbReference type="EMBL" id="PYSW02000051">
    <property type="protein sequence ID" value="KAG2373772.1"/>
    <property type="molecule type" value="Genomic_DNA"/>
</dbReference>
<dbReference type="InterPro" id="IPR025197">
    <property type="entry name" value="DUF4116"/>
</dbReference>
<evidence type="ECO:0000313" key="3">
    <source>
        <dbReference type="Proteomes" id="UP000816034"/>
    </source>
</evidence>
<dbReference type="AlphaFoldDB" id="A0AA88G9H6"/>
<evidence type="ECO:0000313" key="2">
    <source>
        <dbReference type="EMBL" id="KAG2373772.1"/>
    </source>
</evidence>
<accession>A0AA88G9H6</accession>
<gene>
    <name evidence="2" type="ORF">C9374_011861</name>
</gene>
<dbReference type="Pfam" id="PF13475">
    <property type="entry name" value="DUF4116"/>
    <property type="match status" value="1"/>
</dbReference>
<dbReference type="Proteomes" id="UP000816034">
    <property type="component" value="Unassembled WGS sequence"/>
</dbReference>
<proteinExistence type="predicted"/>
<sequence>MKRKLSGHPMNDDHHVAIYLPTNKHLKLSNTTTDQVQLVLLDFHHVSSSLLMNQHSQIYNPHINHLYDLLKRKFENQSKGFAKWLLTREEWLAKSKTDKKIKIEFINDHECVFKWTRWFNDYYTYQKKLFAIAQVQFIDIAKLYNATQEQIHSVEFWKPFQEEIWYQLQQREYDILGYLPVEVFTQFKDWKEKLANIYQSEYGLDFVFDLDDIEKAKKAISEKRCEMFQISERLKDNEDVMKLAIQCNANNIVFASERLKKDRKFCLDVVISSPDSFINVNWLNKEEFALEILRITLPNITIVDGKIQDIQIQACIPQACFWLSRSVWETKLSMDDKMKIFQQFFLNDSRINGYNNSIQSALIQMLVELPDEYYQAHHNHQHTLQYQGKFAFSLSKLTHDPIIVQVLTRIYKNYDPPWKYDESSFEKREDLPLILKYGSMNLRKDRQFVLNALKCVFSEISSKDIFPEHRNDREIVLAFMRRNGHALYEKEKCGNFIIPEEFRNDIEIILAALLSKDPCSFNDIPQHCRESKELLLRILNLPHGFDYDIDFSNILIGFVERKDQEVIAALKKNATYWNDLSDDFWNDRDFLLDALRNQVHPADVFHFASIELKKDTSFIMDCVKAHKKGLSSFLGNMKRKQYYDSNLYSEIAIEHVKSWGVISDEIFNACFNQDPTNISLDEVMKFCKDLKNLRLEHEYFGCHIPESWLMKEKIVRFEGLQNKNYWKNAEKGYNFWKQYLGAYVFNIS</sequence>
<reference evidence="2 3" key="1">
    <citation type="journal article" date="2018" name="BMC Genomics">
        <title>The genome of Naegleria lovaniensis, the basis for a comparative approach to unravel pathogenicity factors of the human pathogenic amoeba N. fowleri.</title>
        <authorList>
            <person name="Liechti N."/>
            <person name="Schurch N."/>
            <person name="Bruggmann R."/>
            <person name="Wittwer M."/>
        </authorList>
    </citation>
    <scope>NUCLEOTIDE SEQUENCE [LARGE SCALE GENOMIC DNA]</scope>
    <source>
        <strain evidence="2 3">ATCC 30569</strain>
    </source>
</reference>
<comment type="caution">
    <text evidence="2">The sequence shown here is derived from an EMBL/GenBank/DDBJ whole genome shotgun (WGS) entry which is preliminary data.</text>
</comment>
<dbReference type="RefSeq" id="XP_044542946.1">
    <property type="nucleotide sequence ID" value="XM_044687563.1"/>
</dbReference>